<evidence type="ECO:0000313" key="2">
    <source>
        <dbReference type="EMBL" id="SEH86451.1"/>
    </source>
</evidence>
<dbReference type="InterPro" id="IPR007048">
    <property type="entry name" value="IraD/Gp25-like"/>
</dbReference>
<dbReference type="OrthoDB" id="9802846at2"/>
<accession>A0A1C7PBT4</accession>
<dbReference type="AlphaFoldDB" id="A0A1C7PBT4"/>
<gene>
    <name evidence="2" type="ORF">PYTT_1297</name>
</gene>
<organism evidence="2 3">
    <name type="scientific">Akkermansia glycaniphila</name>
    <dbReference type="NCBI Taxonomy" id="1679444"/>
    <lineage>
        <taxon>Bacteria</taxon>
        <taxon>Pseudomonadati</taxon>
        <taxon>Verrucomicrobiota</taxon>
        <taxon>Verrucomicrobiia</taxon>
        <taxon>Verrucomicrobiales</taxon>
        <taxon>Akkermansiaceae</taxon>
        <taxon>Akkermansia</taxon>
    </lineage>
</organism>
<feature type="domain" description="IraD/Gp25-like" evidence="1">
    <location>
        <begin position="28"/>
        <end position="116"/>
    </location>
</feature>
<proteinExistence type="predicted"/>
<name>A0A1C7PBT4_9BACT</name>
<dbReference type="STRING" id="1679444.PYTT_1297"/>
<dbReference type="PATRIC" id="fig|1679444.3.peg.2881"/>
<protein>
    <submittedName>
        <fullName evidence="2">Gene 25-like lysozyme</fullName>
    </submittedName>
</protein>
<dbReference type="Gene3D" id="3.10.450.40">
    <property type="match status" value="1"/>
</dbReference>
<dbReference type="RefSeq" id="WP_067775488.1">
    <property type="nucleotide sequence ID" value="NZ_LIGX01000022.1"/>
</dbReference>
<reference evidence="3" key="1">
    <citation type="submission" date="2016-09" db="EMBL/GenBank/DDBJ databases">
        <authorList>
            <person name="Koehorst J."/>
        </authorList>
    </citation>
    <scope>NUCLEOTIDE SEQUENCE [LARGE SCALE GENOMIC DNA]</scope>
</reference>
<sequence length="136" mass="15668">MNDNAFLGKGWSFPPEFGKRSHGVNMVDGDEDIQQSLCVLLSCSPGERVHRPDYGCDLRRYAFEAMDTAAQTLLRNEIERAVILFEPRIRLISVEFKIDHEQGILRILLDYTINSVNRRSNMVYPFYLNEGTDLIL</sequence>
<dbReference type="KEGG" id="agl:PYTT_1297"/>
<evidence type="ECO:0000313" key="3">
    <source>
        <dbReference type="Proteomes" id="UP000176204"/>
    </source>
</evidence>
<keyword evidence="3" id="KW-1185">Reference proteome</keyword>
<evidence type="ECO:0000259" key="1">
    <source>
        <dbReference type="Pfam" id="PF04965"/>
    </source>
</evidence>
<dbReference type="Proteomes" id="UP000176204">
    <property type="component" value="Chromosome I"/>
</dbReference>
<dbReference type="Pfam" id="PF04965">
    <property type="entry name" value="GPW_gp25"/>
    <property type="match status" value="1"/>
</dbReference>
<dbReference type="EMBL" id="LT629973">
    <property type="protein sequence ID" value="SEH86451.1"/>
    <property type="molecule type" value="Genomic_DNA"/>
</dbReference>
<dbReference type="SUPFAM" id="SSF160719">
    <property type="entry name" value="gpW/gp25-like"/>
    <property type="match status" value="1"/>
</dbReference>